<keyword evidence="4 6" id="KW-1133">Transmembrane helix</keyword>
<feature type="transmembrane region" description="Helical" evidence="6">
    <location>
        <begin position="12"/>
        <end position="32"/>
    </location>
</feature>
<feature type="transmembrane region" description="Helical" evidence="6">
    <location>
        <begin position="176"/>
        <end position="194"/>
    </location>
</feature>
<organism evidence="7 8">
    <name type="scientific">Alteromonas alba</name>
    <dbReference type="NCBI Taxonomy" id="2079529"/>
    <lineage>
        <taxon>Bacteria</taxon>
        <taxon>Pseudomonadati</taxon>
        <taxon>Pseudomonadota</taxon>
        <taxon>Gammaproteobacteria</taxon>
        <taxon>Alteromonadales</taxon>
        <taxon>Alteromonadaceae</taxon>
        <taxon>Alteromonas/Salinimonas group</taxon>
        <taxon>Alteromonas</taxon>
    </lineage>
</organism>
<name>A0A2S9V461_9ALTE</name>
<dbReference type="RefSeq" id="WP_105936706.1">
    <property type="nucleotide sequence ID" value="NZ_PVNP01000211.1"/>
</dbReference>
<evidence type="ECO:0000256" key="5">
    <source>
        <dbReference type="ARBA" id="ARBA00023136"/>
    </source>
</evidence>
<keyword evidence="8" id="KW-1185">Reference proteome</keyword>
<gene>
    <name evidence="7" type="ORF">C6Y40_22915</name>
</gene>
<dbReference type="PANTHER" id="PTHR10010:SF46">
    <property type="entry name" value="SODIUM-DEPENDENT PHOSPHATE TRANSPORT PROTEIN 2B"/>
    <property type="match status" value="1"/>
</dbReference>
<proteinExistence type="predicted"/>
<dbReference type="GO" id="GO:0005436">
    <property type="term" value="F:sodium:phosphate symporter activity"/>
    <property type="evidence" value="ECO:0007669"/>
    <property type="project" value="InterPro"/>
</dbReference>
<feature type="transmembrane region" description="Helical" evidence="6">
    <location>
        <begin position="252"/>
        <end position="274"/>
    </location>
</feature>
<dbReference type="GO" id="GO:0005886">
    <property type="term" value="C:plasma membrane"/>
    <property type="evidence" value="ECO:0007669"/>
    <property type="project" value="UniProtKB-SubCell"/>
</dbReference>
<evidence type="ECO:0000256" key="6">
    <source>
        <dbReference type="SAM" id="Phobius"/>
    </source>
</evidence>
<comment type="subcellular location">
    <subcellularLocation>
        <location evidence="1">Cell membrane</location>
        <topology evidence="1">Multi-pass membrane protein</topology>
    </subcellularLocation>
</comment>
<reference evidence="8" key="1">
    <citation type="journal article" date="2020" name="Int. J. Syst. Evol. Microbiol.">
        <title>Alteromonas alba sp. nov., a marine bacterium isolated from the seawater of the West Pacific Ocean.</title>
        <authorList>
            <person name="Sun C."/>
            <person name="Wu Y.-H."/>
            <person name="Xamxidin M."/>
            <person name="Cheng H."/>
            <person name="Xu X.-W."/>
        </authorList>
    </citation>
    <scope>NUCLEOTIDE SEQUENCE [LARGE SCALE GENOMIC DNA]</scope>
    <source>
        <strain evidence="8">190</strain>
    </source>
</reference>
<dbReference type="NCBIfam" id="NF037997">
    <property type="entry name" value="Na_Pi_symport"/>
    <property type="match status" value="1"/>
</dbReference>
<sequence length="545" mass="58389">MSDVISTVGAGLGGLGLFILAIGLMTDGLKAVAGSSLRHILSSWTKTPARGIFSGFLMTAIVQSSSAVTVASLGFVNAGLLNMRQVLGVIFGANIGTTMTGWLVAILGFKLNIEAFALPLVGIGMMFKLTQQQGRLAAVGQTLVGFGLFFIGIGVLKEAFDGVMPSFPISQFAAEGVGGILIYLLVGVMITVLTQSSSASIALTITAAGSGMIEMYSAGAMAIGANIGTTSTAAFAAVGATSAAKRAAAAQVLFNLVTAVIALLILPVLFYLIHQISDALELDADPAFSLALFHTLFNFMGILLMYPFIGQLAHWLEKRFRSREETESEPLYLDKNIARTPALAINALLNELVALQKRLLKLFQAAVYPGHHDIKRFQQQVTVIRSLSGHISRFIVELETAALSDETTAQLATMMRVEGYLLDCSQASDTLASLWINREALKEPELEAQLKSYLTQIVDYMQQSANLSVGDTPMTQEALQHEKDRIKYHLIMAGTLHHIEVAQMSVAVDCLQEAWHIAKTWHKASTRLNTLSAVLIPPSSGNEGE</sequence>
<dbReference type="InterPro" id="IPR003841">
    <property type="entry name" value="Na/Pi_transpt"/>
</dbReference>
<feature type="transmembrane region" description="Helical" evidence="6">
    <location>
        <begin position="52"/>
        <end position="74"/>
    </location>
</feature>
<protein>
    <submittedName>
        <fullName evidence="7">MFS transporter</fullName>
    </submittedName>
</protein>
<evidence type="ECO:0000256" key="1">
    <source>
        <dbReference type="ARBA" id="ARBA00004651"/>
    </source>
</evidence>
<accession>A0A2S9V461</accession>
<evidence type="ECO:0000256" key="3">
    <source>
        <dbReference type="ARBA" id="ARBA00022692"/>
    </source>
</evidence>
<keyword evidence="3 6" id="KW-0812">Transmembrane</keyword>
<dbReference type="Proteomes" id="UP000238949">
    <property type="component" value="Unassembled WGS sequence"/>
</dbReference>
<dbReference type="OrthoDB" id="9763003at2"/>
<evidence type="ECO:0000313" key="8">
    <source>
        <dbReference type="Proteomes" id="UP000238949"/>
    </source>
</evidence>
<dbReference type="GO" id="GO:0044341">
    <property type="term" value="P:sodium-dependent phosphate transport"/>
    <property type="evidence" value="ECO:0007669"/>
    <property type="project" value="InterPro"/>
</dbReference>
<feature type="transmembrane region" description="Helical" evidence="6">
    <location>
        <begin position="286"/>
        <end position="309"/>
    </location>
</feature>
<evidence type="ECO:0000313" key="7">
    <source>
        <dbReference type="EMBL" id="PRO71252.1"/>
    </source>
</evidence>
<dbReference type="Pfam" id="PF02690">
    <property type="entry name" value="Na_Pi_cotrans"/>
    <property type="match status" value="2"/>
</dbReference>
<feature type="transmembrane region" description="Helical" evidence="6">
    <location>
        <begin position="136"/>
        <end position="156"/>
    </location>
</feature>
<dbReference type="PANTHER" id="PTHR10010">
    <property type="entry name" value="SOLUTE CARRIER FAMILY 34 SODIUM PHOSPHATE , MEMBER 2-RELATED"/>
    <property type="match status" value="1"/>
</dbReference>
<keyword evidence="5 6" id="KW-0472">Membrane</keyword>
<evidence type="ECO:0000256" key="2">
    <source>
        <dbReference type="ARBA" id="ARBA00022475"/>
    </source>
</evidence>
<dbReference type="EMBL" id="PVNP01000211">
    <property type="protein sequence ID" value="PRO71252.1"/>
    <property type="molecule type" value="Genomic_DNA"/>
</dbReference>
<dbReference type="AlphaFoldDB" id="A0A2S9V461"/>
<evidence type="ECO:0000256" key="4">
    <source>
        <dbReference type="ARBA" id="ARBA00022989"/>
    </source>
</evidence>
<feature type="transmembrane region" description="Helical" evidence="6">
    <location>
        <begin position="86"/>
        <end position="105"/>
    </location>
</feature>
<keyword evidence="2" id="KW-1003">Cell membrane</keyword>
<comment type="caution">
    <text evidence="7">The sequence shown here is derived from an EMBL/GenBank/DDBJ whole genome shotgun (WGS) entry which is preliminary data.</text>
</comment>